<keyword evidence="1" id="KW-1133">Transmembrane helix</keyword>
<feature type="transmembrane region" description="Helical" evidence="1">
    <location>
        <begin position="159"/>
        <end position="178"/>
    </location>
</feature>
<keyword evidence="1" id="KW-0812">Transmembrane</keyword>
<evidence type="ECO:0000313" key="3">
    <source>
        <dbReference type="EMBL" id="PZF72171.1"/>
    </source>
</evidence>
<keyword evidence="1" id="KW-0472">Membrane</keyword>
<keyword evidence="4" id="KW-1185">Reference proteome</keyword>
<dbReference type="AlphaFoldDB" id="A0A2W2AA59"/>
<dbReference type="EMBL" id="QKTW01000019">
    <property type="protein sequence ID" value="PZF72171.1"/>
    <property type="molecule type" value="Genomic_DNA"/>
</dbReference>
<accession>A0A2W2AA59</accession>
<dbReference type="GO" id="GO:0004175">
    <property type="term" value="F:endopeptidase activity"/>
    <property type="evidence" value="ECO:0007669"/>
    <property type="project" value="UniProtKB-ARBA"/>
</dbReference>
<feature type="transmembrane region" description="Helical" evidence="1">
    <location>
        <begin position="289"/>
        <end position="312"/>
    </location>
</feature>
<feature type="transmembrane region" description="Helical" evidence="1">
    <location>
        <begin position="106"/>
        <end position="123"/>
    </location>
</feature>
<dbReference type="InterPro" id="IPR003675">
    <property type="entry name" value="Rce1/LyrA-like_dom"/>
</dbReference>
<feature type="domain" description="CAAX prenyl protease 2/Lysostaphin resistance protein A-like" evidence="2">
    <location>
        <begin position="159"/>
        <end position="268"/>
    </location>
</feature>
<proteinExistence type="predicted"/>
<feature type="transmembrane region" description="Helical" evidence="1">
    <location>
        <begin position="12"/>
        <end position="38"/>
    </location>
</feature>
<dbReference type="GO" id="GO:0080120">
    <property type="term" value="P:CAAX-box protein maturation"/>
    <property type="evidence" value="ECO:0007669"/>
    <property type="project" value="UniProtKB-ARBA"/>
</dbReference>
<dbReference type="PANTHER" id="PTHR43592">
    <property type="entry name" value="CAAX AMINO TERMINAL PROTEASE"/>
    <property type="match status" value="1"/>
</dbReference>
<comment type="caution">
    <text evidence="3">The sequence shown here is derived from an EMBL/GenBank/DDBJ whole genome shotgun (WGS) entry which is preliminary data.</text>
</comment>
<feature type="transmembrane region" description="Helical" evidence="1">
    <location>
        <begin position="254"/>
        <end position="277"/>
    </location>
</feature>
<evidence type="ECO:0000313" key="4">
    <source>
        <dbReference type="Proteomes" id="UP000248745"/>
    </source>
</evidence>
<evidence type="ECO:0000259" key="2">
    <source>
        <dbReference type="Pfam" id="PF02517"/>
    </source>
</evidence>
<gene>
    <name evidence="3" type="ORF">DN068_14655</name>
</gene>
<reference evidence="3 4" key="1">
    <citation type="submission" date="2018-06" db="EMBL/GenBank/DDBJ databases">
        <title>Mucibacter soli gen. nov., sp. nov., a new member of the family Chitinophagaceae producing mucin.</title>
        <authorList>
            <person name="Kim M.-K."/>
            <person name="Park S."/>
            <person name="Kim T.-S."/>
            <person name="Joung Y."/>
            <person name="Han J.-H."/>
            <person name="Kim S.B."/>
        </authorList>
    </citation>
    <scope>NUCLEOTIDE SEQUENCE [LARGE SCALE GENOMIC DNA]</scope>
    <source>
        <strain evidence="3 4">R1-15</strain>
    </source>
</reference>
<feature type="transmembrane region" description="Helical" evidence="1">
    <location>
        <begin position="215"/>
        <end position="248"/>
    </location>
</feature>
<dbReference type="OrthoDB" id="1523022at2"/>
<organism evidence="3 4">
    <name type="scientific">Taibaiella soli</name>
    <dbReference type="NCBI Taxonomy" id="1649169"/>
    <lineage>
        <taxon>Bacteria</taxon>
        <taxon>Pseudomonadati</taxon>
        <taxon>Bacteroidota</taxon>
        <taxon>Chitinophagia</taxon>
        <taxon>Chitinophagales</taxon>
        <taxon>Chitinophagaceae</taxon>
        <taxon>Taibaiella</taxon>
    </lineage>
</organism>
<dbReference type="RefSeq" id="WP_110999683.1">
    <property type="nucleotide sequence ID" value="NZ_QKTW01000019.1"/>
</dbReference>
<name>A0A2W2AA59_9BACT</name>
<dbReference type="Proteomes" id="UP000248745">
    <property type="component" value="Unassembled WGS sequence"/>
</dbReference>
<sequence>MLKQYLRNYPWYLQLLILIVLISAIFSLVTAGLLPIVLQKGFGVSLNEAASVNEHSSPLVVRASLWVQCISHIGIFTVPCLIFAYLAHPKPASYLGFRKAGKNIQYFWVILTMLGAVPFFVGIEQWMRFLPLGNFAKEMQEKNDQLWGAYLNFKTLGEMLVALFVFAIVPAFGEELLFRSVLMRFAHKFTVHQGVMMNWDFENNTAGKVYKKPGMFFSVAVTSLLFALIHFNIYGFVSILLAGVLLAMIYYLTGSIWCSMLAHLMNNGLQVVLLYVFRDNATWKAIVDGGSLPAFVPIVGGLVMVGGFYMLWRSRTPLPENWSADFTVAELAEKKS</sequence>
<dbReference type="Pfam" id="PF02517">
    <property type="entry name" value="Rce1-like"/>
    <property type="match status" value="1"/>
</dbReference>
<protein>
    <recommendedName>
        <fullName evidence="2">CAAX prenyl protease 2/Lysostaphin resistance protein A-like domain-containing protein</fullName>
    </recommendedName>
</protein>
<evidence type="ECO:0000256" key="1">
    <source>
        <dbReference type="SAM" id="Phobius"/>
    </source>
</evidence>
<dbReference type="PANTHER" id="PTHR43592:SF15">
    <property type="entry name" value="CAAX AMINO TERMINAL PROTEASE FAMILY PROTEIN"/>
    <property type="match status" value="1"/>
</dbReference>
<feature type="transmembrane region" description="Helical" evidence="1">
    <location>
        <begin position="65"/>
        <end position="86"/>
    </location>
</feature>